<dbReference type="InterPro" id="IPR000222">
    <property type="entry name" value="PP2C_BS"/>
</dbReference>
<evidence type="ECO:0000256" key="11">
    <source>
        <dbReference type="ARBA" id="ARBA00048336"/>
    </source>
</evidence>
<dbReference type="GO" id="GO:0007165">
    <property type="term" value="P:signal transduction"/>
    <property type="evidence" value="ECO:0000318"/>
    <property type="project" value="GO_Central"/>
</dbReference>
<dbReference type="GO" id="GO:0046872">
    <property type="term" value="F:metal ion binding"/>
    <property type="evidence" value="ECO:0007669"/>
    <property type="project" value="UniProtKB-KW"/>
</dbReference>
<dbReference type="InterPro" id="IPR015655">
    <property type="entry name" value="PP2C"/>
</dbReference>
<proteinExistence type="inferred from homology"/>
<evidence type="ECO:0000256" key="2">
    <source>
        <dbReference type="ARBA" id="ARBA00001946"/>
    </source>
</evidence>
<dbReference type="PROSITE" id="PS51746">
    <property type="entry name" value="PPM_2"/>
    <property type="match status" value="1"/>
</dbReference>
<comment type="similarity">
    <text evidence="3 12">Belongs to the PP2C family.</text>
</comment>
<evidence type="ECO:0000256" key="4">
    <source>
        <dbReference type="ARBA" id="ARBA00013081"/>
    </source>
</evidence>
<dbReference type="EC" id="3.1.3.16" evidence="4"/>
<dbReference type="PANTHER" id="PTHR13832:SF840">
    <property type="entry name" value="PROTEIN PHOSPHATASE 2C 60-RELATED"/>
    <property type="match status" value="1"/>
</dbReference>
<dbReference type="OMA" id="WGRVNAN"/>
<comment type="catalytic activity">
    <reaction evidence="10">
        <text>O-phospho-L-seryl-[protein] + H2O = L-seryl-[protein] + phosphate</text>
        <dbReference type="Rhea" id="RHEA:20629"/>
        <dbReference type="Rhea" id="RHEA-COMP:9863"/>
        <dbReference type="Rhea" id="RHEA-COMP:11604"/>
        <dbReference type="ChEBI" id="CHEBI:15377"/>
        <dbReference type="ChEBI" id="CHEBI:29999"/>
        <dbReference type="ChEBI" id="CHEBI:43474"/>
        <dbReference type="ChEBI" id="CHEBI:83421"/>
        <dbReference type="EC" id="3.1.3.16"/>
    </reaction>
</comment>
<sequence>MGVYLSTPKTEKLSEDGENEKLSFGLSSMQGWRTSMEDAHAALLDLDSSTSFFGVYDGHGGKVVAKFCAKHLHTQLLKNEASSSDDLGASARKTFLRMDEMMKGQRGWRELAILGDKINKFSGMIEGLIWSPKGGDSQSQSDDWVFEDGPHSDFTGPTSGCTACVAIIRSNQLIVANAGDSRCVISRKGQAYNLSKDHKPELEIERDRILKAGGFIHGGRINGSLNLARAIGDMEFKQNKFLSAEKQIVTANPDINIVELCDDDDFLILACDGIWDCMSSQQVVDFVHEYIKTESLSAVCERVFERCLAPSTACGEGCDNMTMILVQFKHPINKSNSNDPSSSEQSSIQTETDNPTQNVTAVSNGDVTKQTVAESNSHLQTPAADAAK</sequence>
<keyword evidence="6 12" id="KW-0378">Hydrolase</keyword>
<comment type="cofactor">
    <cofactor evidence="1">
        <name>Mn(2+)</name>
        <dbReference type="ChEBI" id="CHEBI:29035"/>
    </cofactor>
</comment>
<accession>A0A0K9P2P2</accession>
<evidence type="ECO:0000256" key="7">
    <source>
        <dbReference type="ARBA" id="ARBA00022842"/>
    </source>
</evidence>
<dbReference type="SUPFAM" id="SSF81606">
    <property type="entry name" value="PP2C-like"/>
    <property type="match status" value="1"/>
</dbReference>
<dbReference type="OrthoDB" id="10264738at2759"/>
<dbReference type="InterPro" id="IPR001932">
    <property type="entry name" value="PPM-type_phosphatase-like_dom"/>
</dbReference>
<evidence type="ECO:0000256" key="8">
    <source>
        <dbReference type="ARBA" id="ARBA00022912"/>
    </source>
</evidence>
<dbReference type="PROSITE" id="PS01032">
    <property type="entry name" value="PPM_1"/>
    <property type="match status" value="1"/>
</dbReference>
<dbReference type="PANTHER" id="PTHR13832">
    <property type="entry name" value="PROTEIN PHOSPHATASE 2C"/>
    <property type="match status" value="1"/>
</dbReference>
<feature type="compositionally biased region" description="Polar residues" evidence="13">
    <location>
        <begin position="354"/>
        <end position="380"/>
    </location>
</feature>
<evidence type="ECO:0000256" key="13">
    <source>
        <dbReference type="SAM" id="MobiDB-lite"/>
    </source>
</evidence>
<evidence type="ECO:0000313" key="15">
    <source>
        <dbReference type="EMBL" id="KMZ62480.1"/>
    </source>
</evidence>
<keyword evidence="7" id="KW-0460">Magnesium</keyword>
<name>A0A0K9P2P2_ZOSMR</name>
<organism evidence="15 16">
    <name type="scientific">Zostera marina</name>
    <name type="common">Eelgrass</name>
    <dbReference type="NCBI Taxonomy" id="29655"/>
    <lineage>
        <taxon>Eukaryota</taxon>
        <taxon>Viridiplantae</taxon>
        <taxon>Streptophyta</taxon>
        <taxon>Embryophyta</taxon>
        <taxon>Tracheophyta</taxon>
        <taxon>Spermatophyta</taxon>
        <taxon>Magnoliopsida</taxon>
        <taxon>Liliopsida</taxon>
        <taxon>Zosteraceae</taxon>
        <taxon>Zostera</taxon>
    </lineage>
</organism>
<feature type="domain" description="PPM-type phosphatase" evidence="14">
    <location>
        <begin position="23"/>
        <end position="328"/>
    </location>
</feature>
<keyword evidence="9" id="KW-0464">Manganese</keyword>
<evidence type="ECO:0000313" key="16">
    <source>
        <dbReference type="Proteomes" id="UP000036987"/>
    </source>
</evidence>
<dbReference type="InterPro" id="IPR036457">
    <property type="entry name" value="PPM-type-like_dom_sf"/>
</dbReference>
<evidence type="ECO:0000256" key="6">
    <source>
        <dbReference type="ARBA" id="ARBA00022801"/>
    </source>
</evidence>
<gene>
    <name evidence="15" type="ORF">ZOSMA_45G00190</name>
</gene>
<dbReference type="SMART" id="SM00332">
    <property type="entry name" value="PP2Cc"/>
    <property type="match status" value="1"/>
</dbReference>
<dbReference type="EMBL" id="LFYR01001351">
    <property type="protein sequence ID" value="KMZ62480.1"/>
    <property type="molecule type" value="Genomic_DNA"/>
</dbReference>
<comment type="caution">
    <text evidence="15">The sequence shown here is derived from an EMBL/GenBank/DDBJ whole genome shotgun (WGS) entry which is preliminary data.</text>
</comment>
<feature type="region of interest" description="Disordered" evidence="13">
    <location>
        <begin position="334"/>
        <end position="388"/>
    </location>
</feature>
<dbReference type="AlphaFoldDB" id="A0A0K9P2P2"/>
<dbReference type="Gene3D" id="3.60.40.10">
    <property type="entry name" value="PPM-type phosphatase domain"/>
    <property type="match status" value="1"/>
</dbReference>
<keyword evidence="16" id="KW-1185">Reference proteome</keyword>
<evidence type="ECO:0000256" key="10">
    <source>
        <dbReference type="ARBA" id="ARBA00047761"/>
    </source>
</evidence>
<evidence type="ECO:0000259" key="14">
    <source>
        <dbReference type="PROSITE" id="PS51746"/>
    </source>
</evidence>
<dbReference type="Pfam" id="PF00481">
    <property type="entry name" value="PP2C"/>
    <property type="match status" value="2"/>
</dbReference>
<dbReference type="STRING" id="29655.A0A0K9P2P2"/>
<evidence type="ECO:0000256" key="12">
    <source>
        <dbReference type="RuleBase" id="RU003465"/>
    </source>
</evidence>
<evidence type="ECO:0000256" key="3">
    <source>
        <dbReference type="ARBA" id="ARBA00006702"/>
    </source>
</evidence>
<comment type="catalytic activity">
    <reaction evidence="11">
        <text>O-phospho-L-threonyl-[protein] + H2O = L-threonyl-[protein] + phosphate</text>
        <dbReference type="Rhea" id="RHEA:47004"/>
        <dbReference type="Rhea" id="RHEA-COMP:11060"/>
        <dbReference type="Rhea" id="RHEA-COMP:11605"/>
        <dbReference type="ChEBI" id="CHEBI:15377"/>
        <dbReference type="ChEBI" id="CHEBI:30013"/>
        <dbReference type="ChEBI" id="CHEBI:43474"/>
        <dbReference type="ChEBI" id="CHEBI:61977"/>
        <dbReference type="EC" id="3.1.3.16"/>
    </reaction>
</comment>
<feature type="compositionally biased region" description="Low complexity" evidence="13">
    <location>
        <begin position="334"/>
        <end position="353"/>
    </location>
</feature>
<reference evidence="16" key="1">
    <citation type="journal article" date="2016" name="Nature">
        <title>The genome of the seagrass Zostera marina reveals angiosperm adaptation to the sea.</title>
        <authorList>
            <person name="Olsen J.L."/>
            <person name="Rouze P."/>
            <person name="Verhelst B."/>
            <person name="Lin Y.-C."/>
            <person name="Bayer T."/>
            <person name="Collen J."/>
            <person name="Dattolo E."/>
            <person name="De Paoli E."/>
            <person name="Dittami S."/>
            <person name="Maumus F."/>
            <person name="Michel G."/>
            <person name="Kersting A."/>
            <person name="Lauritano C."/>
            <person name="Lohaus R."/>
            <person name="Toepel M."/>
            <person name="Tonon T."/>
            <person name="Vanneste K."/>
            <person name="Amirebrahimi M."/>
            <person name="Brakel J."/>
            <person name="Bostroem C."/>
            <person name="Chovatia M."/>
            <person name="Grimwood J."/>
            <person name="Jenkins J.W."/>
            <person name="Jueterbock A."/>
            <person name="Mraz A."/>
            <person name="Stam W.T."/>
            <person name="Tice H."/>
            <person name="Bornberg-Bauer E."/>
            <person name="Green P.J."/>
            <person name="Pearson G.A."/>
            <person name="Procaccini G."/>
            <person name="Duarte C.M."/>
            <person name="Schmutz J."/>
            <person name="Reusch T.B.H."/>
            <person name="Van de Peer Y."/>
        </authorList>
    </citation>
    <scope>NUCLEOTIDE SEQUENCE [LARGE SCALE GENOMIC DNA]</scope>
    <source>
        <strain evidence="16">cv. Finnish</strain>
    </source>
</reference>
<dbReference type="Proteomes" id="UP000036987">
    <property type="component" value="Unassembled WGS sequence"/>
</dbReference>
<keyword evidence="5" id="KW-0479">Metal-binding</keyword>
<dbReference type="GO" id="GO:0004722">
    <property type="term" value="F:protein serine/threonine phosphatase activity"/>
    <property type="evidence" value="ECO:0000318"/>
    <property type="project" value="GO_Central"/>
</dbReference>
<comment type="cofactor">
    <cofactor evidence="2">
        <name>Mg(2+)</name>
        <dbReference type="ChEBI" id="CHEBI:18420"/>
    </cofactor>
</comment>
<keyword evidence="8 12" id="KW-0904">Protein phosphatase</keyword>
<evidence type="ECO:0000256" key="9">
    <source>
        <dbReference type="ARBA" id="ARBA00023211"/>
    </source>
</evidence>
<evidence type="ECO:0000256" key="5">
    <source>
        <dbReference type="ARBA" id="ARBA00022723"/>
    </source>
</evidence>
<evidence type="ECO:0000256" key="1">
    <source>
        <dbReference type="ARBA" id="ARBA00001936"/>
    </source>
</evidence>
<protein>
    <recommendedName>
        <fullName evidence="4">protein-serine/threonine phosphatase</fullName>
        <ecNumber evidence="4">3.1.3.16</ecNumber>
    </recommendedName>
</protein>
<dbReference type="CDD" id="cd00143">
    <property type="entry name" value="PP2Cc"/>
    <property type="match status" value="1"/>
</dbReference>